<proteinExistence type="predicted"/>
<reference evidence="2 3" key="1">
    <citation type="submission" date="2020-04" db="EMBL/GenBank/DDBJ databases">
        <title>Flammeovirga sp. SR4, a novel species isolated from seawater.</title>
        <authorList>
            <person name="Wang X."/>
        </authorList>
    </citation>
    <scope>NUCLEOTIDE SEQUENCE [LARGE SCALE GENOMIC DNA]</scope>
    <source>
        <strain evidence="2 3">SR4</strain>
    </source>
</reference>
<dbReference type="InterPro" id="IPR041673">
    <property type="entry name" value="TetR_C_23"/>
</dbReference>
<feature type="domain" description="Tetracyclin repressor-like C-terminal" evidence="1">
    <location>
        <begin position="81"/>
        <end position="209"/>
    </location>
</feature>
<gene>
    <name evidence="2" type="ORF">HGP29_16015</name>
</gene>
<keyword evidence="3" id="KW-1185">Reference proteome</keyword>
<dbReference type="RefSeq" id="WP_168883430.1">
    <property type="nucleotide sequence ID" value="NZ_JABAIL010000004.1"/>
</dbReference>
<dbReference type="AlphaFoldDB" id="A0A7X8SM76"/>
<dbReference type="Proteomes" id="UP000585050">
    <property type="component" value="Unassembled WGS sequence"/>
</dbReference>
<evidence type="ECO:0000259" key="1">
    <source>
        <dbReference type="Pfam" id="PF17931"/>
    </source>
</evidence>
<organism evidence="2 3">
    <name type="scientific">Flammeovirga agarivorans</name>
    <dbReference type="NCBI Taxonomy" id="2726742"/>
    <lineage>
        <taxon>Bacteria</taxon>
        <taxon>Pseudomonadati</taxon>
        <taxon>Bacteroidota</taxon>
        <taxon>Cytophagia</taxon>
        <taxon>Cytophagales</taxon>
        <taxon>Flammeovirgaceae</taxon>
        <taxon>Flammeovirga</taxon>
    </lineage>
</organism>
<dbReference type="EMBL" id="JABAIL010000004">
    <property type="protein sequence ID" value="NLR92726.1"/>
    <property type="molecule type" value="Genomic_DNA"/>
</dbReference>
<accession>A0A7X8SM76</accession>
<protein>
    <recommendedName>
        <fullName evidence="1">Tetracyclin repressor-like C-terminal domain-containing protein</fullName>
    </recommendedName>
</protein>
<dbReference type="Pfam" id="PF17931">
    <property type="entry name" value="TetR_C_23"/>
    <property type="match status" value="1"/>
</dbReference>
<sequence length="212" mass="24922">MDNFEKKIKISYINFISSNNQRPNSLKALSKSDDSLEYEELIKSFSSVEQIETDIWISALENAYSNASSDPNFKEYMIRERILSFFYNWIEVLKKDQDFYKYSTNIHSIFEFKSIDDRRIKVKKAFDIIFTPMLEEGFETGEIESRMFVSDYYIDFIFAQAVIITKYWSNDTSEDTENTDEAIEKSVNLVMDLIGPNFTDSAFLLGKFLLQK</sequence>
<evidence type="ECO:0000313" key="2">
    <source>
        <dbReference type="EMBL" id="NLR92726.1"/>
    </source>
</evidence>
<comment type="caution">
    <text evidence="2">The sequence shown here is derived from an EMBL/GenBank/DDBJ whole genome shotgun (WGS) entry which is preliminary data.</text>
</comment>
<name>A0A7X8SM76_9BACT</name>
<evidence type="ECO:0000313" key="3">
    <source>
        <dbReference type="Proteomes" id="UP000585050"/>
    </source>
</evidence>
<dbReference type="InterPro" id="IPR036271">
    <property type="entry name" value="Tet_transcr_reg_TetR-rel_C_sf"/>
</dbReference>
<dbReference type="SUPFAM" id="SSF48498">
    <property type="entry name" value="Tetracyclin repressor-like, C-terminal domain"/>
    <property type="match status" value="1"/>
</dbReference>